<dbReference type="EMBL" id="WHPN01000331">
    <property type="protein sequence ID" value="KAF4407131.1"/>
    <property type="molecule type" value="Genomic_DNA"/>
</dbReference>
<comment type="caution">
    <text evidence="8">The sequence shown here is derived from an EMBL/GenBank/DDBJ whole genome shotgun (WGS) entry which is preliminary data.</text>
</comment>
<protein>
    <recommendedName>
        <fullName evidence="2">histidine kinase</fullName>
        <ecNumber evidence="2">2.7.13.3</ecNumber>
    </recommendedName>
</protein>
<evidence type="ECO:0000313" key="8">
    <source>
        <dbReference type="EMBL" id="KAF4407131.1"/>
    </source>
</evidence>
<dbReference type="PANTHER" id="PTHR24421">
    <property type="entry name" value="NITRATE/NITRITE SENSOR PROTEIN NARX-RELATED"/>
    <property type="match status" value="1"/>
</dbReference>
<evidence type="ECO:0000256" key="4">
    <source>
        <dbReference type="ARBA" id="ARBA00022777"/>
    </source>
</evidence>
<dbReference type="CDD" id="cd16917">
    <property type="entry name" value="HATPase_UhpB-NarQ-NarX-like"/>
    <property type="match status" value="1"/>
</dbReference>
<feature type="domain" description="Histidine kinase/HSP90-like ATPase" evidence="7">
    <location>
        <begin position="5"/>
        <end position="91"/>
    </location>
</feature>
<feature type="region of interest" description="Disordered" evidence="6">
    <location>
        <begin position="42"/>
        <end position="169"/>
    </location>
</feature>
<keyword evidence="5" id="KW-0902">Two-component regulatory system</keyword>
<feature type="compositionally biased region" description="Pro residues" evidence="6">
    <location>
        <begin position="142"/>
        <end position="156"/>
    </location>
</feature>
<keyword evidence="3" id="KW-0808">Transferase</keyword>
<evidence type="ECO:0000256" key="5">
    <source>
        <dbReference type="ARBA" id="ARBA00023012"/>
    </source>
</evidence>
<evidence type="ECO:0000259" key="7">
    <source>
        <dbReference type="Pfam" id="PF02518"/>
    </source>
</evidence>
<sequence>MDLAAYRIVQESLTNVARHAAARRATVTVRRSADELLLRVEDDGRGAAGPDATATGSGVRGMAERAESLGGTFSARNTDTGFRVEARIPLPPGDSGPDSRTPATDRRPPPQSKQTPQAAQSKQPPQTSQSEQTPRVPQDKQTPPPTPPTSPPPPPASGTDSPAESDPNR</sequence>
<proteinExistence type="predicted"/>
<keyword evidence="9" id="KW-1185">Reference proteome</keyword>
<dbReference type="Gene3D" id="3.30.565.10">
    <property type="entry name" value="Histidine kinase-like ATPase, C-terminal domain"/>
    <property type="match status" value="1"/>
</dbReference>
<evidence type="ECO:0000256" key="3">
    <source>
        <dbReference type="ARBA" id="ARBA00022679"/>
    </source>
</evidence>
<dbReference type="InterPro" id="IPR050482">
    <property type="entry name" value="Sensor_HK_TwoCompSys"/>
</dbReference>
<dbReference type="Proteomes" id="UP000621266">
    <property type="component" value="Unassembled WGS sequence"/>
</dbReference>
<dbReference type="InterPro" id="IPR003594">
    <property type="entry name" value="HATPase_dom"/>
</dbReference>
<dbReference type="PANTHER" id="PTHR24421:SF10">
    <property type="entry name" value="NITRATE_NITRITE SENSOR PROTEIN NARQ"/>
    <property type="match status" value="1"/>
</dbReference>
<evidence type="ECO:0000256" key="1">
    <source>
        <dbReference type="ARBA" id="ARBA00000085"/>
    </source>
</evidence>
<dbReference type="InterPro" id="IPR036890">
    <property type="entry name" value="HATPase_C_sf"/>
</dbReference>
<gene>
    <name evidence="8" type="ORF">GCU69_21315</name>
</gene>
<evidence type="ECO:0000313" key="9">
    <source>
        <dbReference type="Proteomes" id="UP000621266"/>
    </source>
</evidence>
<dbReference type="SUPFAM" id="SSF55874">
    <property type="entry name" value="ATPase domain of HSP90 chaperone/DNA topoisomerase II/histidine kinase"/>
    <property type="match status" value="1"/>
</dbReference>
<name>A0ABQ7FDJ7_9ACTN</name>
<evidence type="ECO:0000256" key="2">
    <source>
        <dbReference type="ARBA" id="ARBA00012438"/>
    </source>
</evidence>
<keyword evidence="4" id="KW-0418">Kinase</keyword>
<reference evidence="8 9" key="1">
    <citation type="submission" date="2019-10" db="EMBL/GenBank/DDBJ databases">
        <title>Streptomyces tenebrisbrunneis sp.nov., an endogenous actinomycete isolated from of Lycium ruthenicum.</title>
        <authorList>
            <person name="Ma L."/>
        </authorList>
    </citation>
    <scope>NUCLEOTIDE SEQUENCE [LARGE SCALE GENOMIC DNA]</scope>
    <source>
        <strain evidence="8 9">TRM 66187</strain>
    </source>
</reference>
<evidence type="ECO:0000256" key="6">
    <source>
        <dbReference type="SAM" id="MobiDB-lite"/>
    </source>
</evidence>
<organism evidence="8 9">
    <name type="scientific">Streptomyces lycii</name>
    <dbReference type="NCBI Taxonomy" id="2654337"/>
    <lineage>
        <taxon>Bacteria</taxon>
        <taxon>Bacillati</taxon>
        <taxon>Actinomycetota</taxon>
        <taxon>Actinomycetes</taxon>
        <taxon>Kitasatosporales</taxon>
        <taxon>Streptomycetaceae</taxon>
        <taxon>Streptomyces</taxon>
    </lineage>
</organism>
<accession>A0ABQ7FDJ7</accession>
<comment type="catalytic activity">
    <reaction evidence="1">
        <text>ATP + protein L-histidine = ADP + protein N-phospho-L-histidine.</text>
        <dbReference type="EC" id="2.7.13.3"/>
    </reaction>
</comment>
<dbReference type="EC" id="2.7.13.3" evidence="2"/>
<feature type="compositionally biased region" description="Low complexity" evidence="6">
    <location>
        <begin position="112"/>
        <end position="134"/>
    </location>
</feature>
<dbReference type="Pfam" id="PF02518">
    <property type="entry name" value="HATPase_c"/>
    <property type="match status" value="1"/>
</dbReference>